<feature type="transmembrane region" description="Helical" evidence="1">
    <location>
        <begin position="12"/>
        <end position="34"/>
    </location>
</feature>
<evidence type="ECO:0000256" key="1">
    <source>
        <dbReference type="SAM" id="Phobius"/>
    </source>
</evidence>
<keyword evidence="3" id="KW-1185">Reference proteome</keyword>
<proteinExistence type="predicted"/>
<sequence length="51" mass="5169">MGGGPHGGPPVGLLVLIVLCSAALLGGVAFLVYSRIQKPDDEARGKLLPQS</sequence>
<reference evidence="2" key="1">
    <citation type="submission" date="2023-10" db="EMBL/GenBank/DDBJ databases">
        <authorList>
            <person name="Chen Y."/>
            <person name="Shah S."/>
            <person name="Dougan E. K."/>
            <person name="Thang M."/>
            <person name="Chan C."/>
        </authorList>
    </citation>
    <scope>NUCLEOTIDE SEQUENCE [LARGE SCALE GENOMIC DNA]</scope>
</reference>
<dbReference type="EMBL" id="CAUYUJ010019460">
    <property type="protein sequence ID" value="CAK0891328.1"/>
    <property type="molecule type" value="Genomic_DNA"/>
</dbReference>
<gene>
    <name evidence="2" type="ORF">PCOR1329_LOCUS71307</name>
</gene>
<organism evidence="2 3">
    <name type="scientific">Prorocentrum cordatum</name>
    <dbReference type="NCBI Taxonomy" id="2364126"/>
    <lineage>
        <taxon>Eukaryota</taxon>
        <taxon>Sar</taxon>
        <taxon>Alveolata</taxon>
        <taxon>Dinophyceae</taxon>
        <taxon>Prorocentrales</taxon>
        <taxon>Prorocentraceae</taxon>
        <taxon>Prorocentrum</taxon>
    </lineage>
</organism>
<dbReference type="Proteomes" id="UP001189429">
    <property type="component" value="Unassembled WGS sequence"/>
</dbReference>
<name>A0ABN9X190_9DINO</name>
<accession>A0ABN9X190</accession>
<keyword evidence="1" id="KW-1133">Transmembrane helix</keyword>
<evidence type="ECO:0000313" key="2">
    <source>
        <dbReference type="EMBL" id="CAK0891328.1"/>
    </source>
</evidence>
<keyword evidence="1" id="KW-0472">Membrane</keyword>
<comment type="caution">
    <text evidence="2">The sequence shown here is derived from an EMBL/GenBank/DDBJ whole genome shotgun (WGS) entry which is preliminary data.</text>
</comment>
<evidence type="ECO:0000313" key="3">
    <source>
        <dbReference type="Proteomes" id="UP001189429"/>
    </source>
</evidence>
<protein>
    <submittedName>
        <fullName evidence="2">Uncharacterized protein</fullName>
    </submittedName>
</protein>
<keyword evidence="1" id="KW-0812">Transmembrane</keyword>